<gene>
    <name evidence="2" type="ORF">ALC53_00215</name>
</gene>
<accession>A0A195BXA8</accession>
<organism evidence="2 3">
    <name type="scientific">Atta colombica</name>
    <dbReference type="NCBI Taxonomy" id="520822"/>
    <lineage>
        <taxon>Eukaryota</taxon>
        <taxon>Metazoa</taxon>
        <taxon>Ecdysozoa</taxon>
        <taxon>Arthropoda</taxon>
        <taxon>Hexapoda</taxon>
        <taxon>Insecta</taxon>
        <taxon>Pterygota</taxon>
        <taxon>Neoptera</taxon>
        <taxon>Endopterygota</taxon>
        <taxon>Hymenoptera</taxon>
        <taxon>Apocrita</taxon>
        <taxon>Aculeata</taxon>
        <taxon>Formicoidea</taxon>
        <taxon>Formicidae</taxon>
        <taxon>Myrmicinae</taxon>
        <taxon>Atta</taxon>
    </lineage>
</organism>
<evidence type="ECO:0000313" key="3">
    <source>
        <dbReference type="Proteomes" id="UP000078540"/>
    </source>
</evidence>
<protein>
    <submittedName>
        <fullName evidence="2">Uncharacterized protein</fullName>
    </submittedName>
</protein>
<dbReference type="AlphaFoldDB" id="A0A195BXA8"/>
<evidence type="ECO:0000313" key="2">
    <source>
        <dbReference type="EMBL" id="KYM93279.1"/>
    </source>
</evidence>
<dbReference type="EMBL" id="KQ976394">
    <property type="protein sequence ID" value="KYM93279.1"/>
    <property type="molecule type" value="Genomic_DNA"/>
</dbReference>
<proteinExistence type="predicted"/>
<dbReference type="Proteomes" id="UP000078540">
    <property type="component" value="Unassembled WGS sequence"/>
</dbReference>
<feature type="compositionally biased region" description="Basic and acidic residues" evidence="1">
    <location>
        <begin position="14"/>
        <end position="30"/>
    </location>
</feature>
<reference evidence="2 3" key="1">
    <citation type="submission" date="2015-09" db="EMBL/GenBank/DDBJ databases">
        <title>Atta colombica WGS genome.</title>
        <authorList>
            <person name="Nygaard S."/>
            <person name="Hu H."/>
            <person name="Boomsma J."/>
            <person name="Zhang G."/>
        </authorList>
    </citation>
    <scope>NUCLEOTIDE SEQUENCE [LARGE SCALE GENOMIC DNA]</scope>
    <source>
        <strain evidence="2">Treedump-2</strain>
        <tissue evidence="2">Whole body</tissue>
    </source>
</reference>
<name>A0A195BXA8_9HYME</name>
<sequence length="112" mass="13020">MTRQEFTGLRRSKRDSSVRPKEGTKKRSEEESNVLYVEADSRVHPDAKVDSRSWIADMCIGTFLRNPLQPDVRPSRICLMSLPAAPFKPRKEMRKVLANYTDWIRLVNISEQ</sequence>
<keyword evidence="3" id="KW-1185">Reference proteome</keyword>
<evidence type="ECO:0000256" key="1">
    <source>
        <dbReference type="SAM" id="MobiDB-lite"/>
    </source>
</evidence>
<feature type="region of interest" description="Disordered" evidence="1">
    <location>
        <begin position="1"/>
        <end position="32"/>
    </location>
</feature>